<evidence type="ECO:0000313" key="7">
    <source>
        <dbReference type="WBParaSite" id="PEQ_0000483401-mRNA-1"/>
    </source>
</evidence>
<dbReference type="GO" id="GO:0008483">
    <property type="term" value="F:transaminase activity"/>
    <property type="evidence" value="ECO:0007669"/>
    <property type="project" value="UniProtKB-KW"/>
</dbReference>
<evidence type="ECO:0000256" key="4">
    <source>
        <dbReference type="ARBA" id="ARBA00022679"/>
    </source>
</evidence>
<dbReference type="Proteomes" id="UP000887564">
    <property type="component" value="Unplaced"/>
</dbReference>
<evidence type="ECO:0000256" key="2">
    <source>
        <dbReference type="ARBA" id="ARBA00011738"/>
    </source>
</evidence>
<evidence type="ECO:0000313" key="6">
    <source>
        <dbReference type="Proteomes" id="UP000887564"/>
    </source>
</evidence>
<name>A0A914RS98_PAREQ</name>
<dbReference type="PANTHER" id="PTHR11751:SF29">
    <property type="entry name" value="ALANINE TRANSAMINASE"/>
    <property type="match status" value="1"/>
</dbReference>
<keyword evidence="3" id="KW-0032">Aminotransferase</keyword>
<keyword evidence="5" id="KW-0663">Pyridoxal phosphate</keyword>
<dbReference type="AlphaFoldDB" id="A0A914RS98"/>
<comment type="subunit">
    <text evidence="2">Homodimer.</text>
</comment>
<proteinExistence type="predicted"/>
<reference evidence="7" key="1">
    <citation type="submission" date="2022-11" db="UniProtKB">
        <authorList>
            <consortium name="WormBaseParasite"/>
        </authorList>
    </citation>
    <scope>IDENTIFICATION</scope>
</reference>
<keyword evidence="6" id="KW-1185">Reference proteome</keyword>
<dbReference type="PANTHER" id="PTHR11751">
    <property type="entry name" value="ALANINE AMINOTRANSFERASE"/>
    <property type="match status" value="1"/>
</dbReference>
<evidence type="ECO:0000256" key="1">
    <source>
        <dbReference type="ARBA" id="ARBA00001933"/>
    </source>
</evidence>
<dbReference type="WBParaSite" id="PEQ_0000483401-mRNA-1">
    <property type="protein sequence ID" value="PEQ_0000483401-mRNA-1"/>
    <property type="gene ID" value="PEQ_0000483401"/>
</dbReference>
<comment type="cofactor">
    <cofactor evidence="1">
        <name>pyridoxal 5'-phosphate</name>
        <dbReference type="ChEBI" id="CHEBI:597326"/>
    </cofactor>
</comment>
<organism evidence="6 7">
    <name type="scientific">Parascaris equorum</name>
    <name type="common">Equine roundworm</name>
    <dbReference type="NCBI Taxonomy" id="6256"/>
    <lineage>
        <taxon>Eukaryota</taxon>
        <taxon>Metazoa</taxon>
        <taxon>Ecdysozoa</taxon>
        <taxon>Nematoda</taxon>
        <taxon>Chromadorea</taxon>
        <taxon>Rhabditida</taxon>
        <taxon>Spirurina</taxon>
        <taxon>Ascaridomorpha</taxon>
        <taxon>Ascaridoidea</taxon>
        <taxon>Ascarididae</taxon>
        <taxon>Parascaris</taxon>
    </lineage>
</organism>
<evidence type="ECO:0000256" key="5">
    <source>
        <dbReference type="ARBA" id="ARBA00022898"/>
    </source>
</evidence>
<dbReference type="InterPro" id="IPR045088">
    <property type="entry name" value="ALAT1/2-like"/>
</dbReference>
<accession>A0A914RS98</accession>
<evidence type="ECO:0000256" key="3">
    <source>
        <dbReference type="ARBA" id="ARBA00022576"/>
    </source>
</evidence>
<keyword evidence="4" id="KW-0808">Transferase</keyword>
<sequence>LNSFKDEKQPNGFWELCSFLAICELASSCALHSEDGLVEQGAENVENRRRVALTARECSLDVVEHAQTILNGCGGRSAGAYSQSNGIEVIRKHVSEYITNRDGGIASDPENIILSERVEIVYQPRFAEKNWCNGPNSSVSPLFCEYRGVRTCSENYWSYRAIEKQAQQPTMLQHTHFIVHTWHMPSAVEREHRRDYSVYQDNIYDEECKFHSFKKDFKNIQFRQ</sequence>
<protein>
    <submittedName>
        <fullName evidence="7">Uncharacterized protein</fullName>
    </submittedName>
</protein>